<accession>A0A317DIP1</accession>
<dbReference type="Proteomes" id="UP000246050">
    <property type="component" value="Unassembled WGS sequence"/>
</dbReference>
<protein>
    <submittedName>
        <fullName evidence="1">Uncharacterized protein</fullName>
    </submittedName>
</protein>
<comment type="caution">
    <text evidence="1">The sequence shown here is derived from an EMBL/GenBank/DDBJ whole genome shotgun (WGS) entry which is preliminary data.</text>
</comment>
<organism evidence="1 2">
    <name type="scientific">Micromonospora sicca</name>
    <dbReference type="NCBI Taxonomy" id="2202420"/>
    <lineage>
        <taxon>Bacteria</taxon>
        <taxon>Bacillati</taxon>
        <taxon>Actinomycetota</taxon>
        <taxon>Actinomycetes</taxon>
        <taxon>Micromonosporales</taxon>
        <taxon>Micromonosporaceae</taxon>
        <taxon>Micromonospora</taxon>
    </lineage>
</organism>
<dbReference type="EMBL" id="QGKS01000232">
    <property type="protein sequence ID" value="PWR14457.1"/>
    <property type="molecule type" value="Genomic_DNA"/>
</dbReference>
<gene>
    <name evidence="1" type="ORF">DKT69_16190</name>
</gene>
<sequence length="67" mass="7674">MGGRSYFRYMTVRRRALPMWLTAVLMFAVAGCGTGTSPKPEQVEERLSEIATEAERPVYYLGPRFRD</sequence>
<reference evidence="1 2" key="1">
    <citation type="submission" date="2018-05" db="EMBL/GenBank/DDBJ databases">
        <title>Micromonosporas from Atacama Desert.</title>
        <authorList>
            <person name="Carro L."/>
            <person name="Golinska P."/>
            <person name="Klenk H.-P."/>
            <person name="Goodfellow M."/>
        </authorList>
    </citation>
    <scope>NUCLEOTIDE SEQUENCE [LARGE SCALE GENOMIC DNA]</scope>
    <source>
        <strain evidence="1 2">4G51</strain>
    </source>
</reference>
<evidence type="ECO:0000313" key="2">
    <source>
        <dbReference type="Proteomes" id="UP000246050"/>
    </source>
</evidence>
<dbReference type="AlphaFoldDB" id="A0A317DIP1"/>
<dbReference type="PROSITE" id="PS51257">
    <property type="entry name" value="PROKAR_LIPOPROTEIN"/>
    <property type="match status" value="1"/>
</dbReference>
<proteinExistence type="predicted"/>
<evidence type="ECO:0000313" key="1">
    <source>
        <dbReference type="EMBL" id="PWR14457.1"/>
    </source>
</evidence>
<name>A0A317DIP1_9ACTN</name>